<protein>
    <submittedName>
        <fullName evidence="3">Uncharacterized protein</fullName>
    </submittedName>
</protein>
<keyword evidence="2" id="KW-0732">Signal</keyword>
<dbReference type="Proteomes" id="UP000783686">
    <property type="component" value="Unassembled WGS sequence"/>
</dbReference>
<dbReference type="EMBL" id="CAJFCW020000002">
    <property type="protein sequence ID" value="CAG9092795.1"/>
    <property type="molecule type" value="Genomic_DNA"/>
</dbReference>
<name>A0A811K6Z5_9BILA</name>
<dbReference type="EMBL" id="CAJFDH010000002">
    <property type="protein sequence ID" value="CAD5211164.1"/>
    <property type="molecule type" value="Genomic_DNA"/>
</dbReference>
<evidence type="ECO:0000313" key="4">
    <source>
        <dbReference type="Proteomes" id="UP000614601"/>
    </source>
</evidence>
<dbReference type="OrthoDB" id="5876270at2759"/>
<dbReference type="Proteomes" id="UP000614601">
    <property type="component" value="Unassembled WGS sequence"/>
</dbReference>
<feature type="chain" id="PRO_5036220895" evidence="2">
    <location>
        <begin position="19"/>
        <end position="135"/>
    </location>
</feature>
<keyword evidence="1" id="KW-0175">Coiled coil</keyword>
<evidence type="ECO:0000313" key="3">
    <source>
        <dbReference type="EMBL" id="CAD5211164.1"/>
    </source>
</evidence>
<proteinExistence type="predicted"/>
<comment type="caution">
    <text evidence="3">The sequence shown here is derived from an EMBL/GenBank/DDBJ whole genome shotgun (WGS) entry which is preliminary data.</text>
</comment>
<gene>
    <name evidence="3" type="ORF">BOKJ2_LOCUS3557</name>
</gene>
<accession>A0A811K6Z5</accession>
<feature type="coiled-coil region" evidence="1">
    <location>
        <begin position="99"/>
        <end position="133"/>
    </location>
</feature>
<keyword evidence="4" id="KW-1185">Reference proteome</keyword>
<evidence type="ECO:0000256" key="2">
    <source>
        <dbReference type="SAM" id="SignalP"/>
    </source>
</evidence>
<organism evidence="3 4">
    <name type="scientific">Bursaphelenchus okinawaensis</name>
    <dbReference type="NCBI Taxonomy" id="465554"/>
    <lineage>
        <taxon>Eukaryota</taxon>
        <taxon>Metazoa</taxon>
        <taxon>Ecdysozoa</taxon>
        <taxon>Nematoda</taxon>
        <taxon>Chromadorea</taxon>
        <taxon>Rhabditida</taxon>
        <taxon>Tylenchina</taxon>
        <taxon>Tylenchomorpha</taxon>
        <taxon>Aphelenchoidea</taxon>
        <taxon>Aphelenchoididae</taxon>
        <taxon>Bursaphelenchus</taxon>
    </lineage>
</organism>
<sequence length="135" mass="15712">MRVSLIFLLAVAVLVIAAKKPKTLKERAKREVGKAAKYVEDKSRGVQEHFRPDEPTDEFVPHEELVHQEDQYGEPKKIVKPKSLKVLSAYEQCKLECKKQRDQENAQEYVERLRDELRQAEELIANQKTHESESL</sequence>
<dbReference type="AlphaFoldDB" id="A0A811K6Z5"/>
<feature type="signal peptide" evidence="2">
    <location>
        <begin position="1"/>
        <end position="18"/>
    </location>
</feature>
<reference evidence="3" key="1">
    <citation type="submission" date="2020-09" db="EMBL/GenBank/DDBJ databases">
        <authorList>
            <person name="Kikuchi T."/>
        </authorList>
    </citation>
    <scope>NUCLEOTIDE SEQUENCE</scope>
    <source>
        <strain evidence="3">SH1</strain>
    </source>
</reference>
<evidence type="ECO:0000256" key="1">
    <source>
        <dbReference type="SAM" id="Coils"/>
    </source>
</evidence>